<keyword evidence="1" id="KW-0472">Membrane</keyword>
<dbReference type="InterPro" id="IPR029058">
    <property type="entry name" value="AB_hydrolase_fold"/>
</dbReference>
<keyword evidence="1" id="KW-0812">Transmembrane</keyword>
<sequence>MTTKKKTILISTLSVIGLIILIVLSLSWSHRNVNDLTKWHNAKMSPVIMIPGSSASINRFDRLVGELNHNRKNPHSLLKVKVTENGKLQYFGKIRPDDTEPIIVVGFENNHDGYSNIKKQARWFNIAFQDLSQKYNFNNFKAIGHSNGGLIYTYFLEHYYSRYQRTERLKRLMMIGSPYNFNEKSMNHQTKMLADFIKYRKNLPKNISVYLVAGTQTYTSDGLVPVNSVLVGRYIYQNQVNHFTTIMVSGENAQHSDLPQNTQIVDLINRYILDHKQKIRRQQNTPYINDQAQ</sequence>
<organism evidence="2 3">
    <name type="scientific">Limosilactobacillus albertensis</name>
    <dbReference type="NCBI Taxonomy" id="2759752"/>
    <lineage>
        <taxon>Bacteria</taxon>
        <taxon>Bacillati</taxon>
        <taxon>Bacillota</taxon>
        <taxon>Bacilli</taxon>
        <taxon>Lactobacillales</taxon>
        <taxon>Lactobacillaceae</taxon>
        <taxon>Limosilactobacillus</taxon>
    </lineage>
</organism>
<dbReference type="AlphaFoldDB" id="A0A839H355"/>
<proteinExistence type="predicted"/>
<evidence type="ECO:0000256" key="1">
    <source>
        <dbReference type="SAM" id="Phobius"/>
    </source>
</evidence>
<gene>
    <name evidence="2" type="ORF">H5S41_09325</name>
</gene>
<accession>A0A839H355</accession>
<keyword evidence="1" id="KW-1133">Transmembrane helix</keyword>
<evidence type="ECO:0000313" key="3">
    <source>
        <dbReference type="Proteomes" id="UP000547628"/>
    </source>
</evidence>
<dbReference type="GO" id="GO:0016787">
    <property type="term" value="F:hydrolase activity"/>
    <property type="evidence" value="ECO:0007669"/>
    <property type="project" value="UniProtKB-KW"/>
</dbReference>
<dbReference type="RefSeq" id="WP_182603098.1">
    <property type="nucleotide sequence ID" value="NZ_JACIVD010000069.1"/>
</dbReference>
<feature type="transmembrane region" description="Helical" evidence="1">
    <location>
        <begin position="7"/>
        <end position="28"/>
    </location>
</feature>
<dbReference type="SUPFAM" id="SSF53474">
    <property type="entry name" value="alpha/beta-Hydrolases"/>
    <property type="match status" value="1"/>
</dbReference>
<evidence type="ECO:0000313" key="2">
    <source>
        <dbReference type="EMBL" id="MBB1124154.1"/>
    </source>
</evidence>
<protein>
    <submittedName>
        <fullName evidence="2">Alpha/beta hydrolase</fullName>
    </submittedName>
</protein>
<dbReference type="Proteomes" id="UP000547628">
    <property type="component" value="Unassembled WGS sequence"/>
</dbReference>
<name>A0A839H355_9LACO</name>
<comment type="caution">
    <text evidence="2">The sequence shown here is derived from an EMBL/GenBank/DDBJ whole genome shotgun (WGS) entry which is preliminary data.</text>
</comment>
<dbReference type="Pfam" id="PF06028">
    <property type="entry name" value="DUF915"/>
    <property type="match status" value="1"/>
</dbReference>
<dbReference type="InterPro" id="IPR010315">
    <property type="entry name" value="DUF915_hydro-like"/>
</dbReference>
<dbReference type="EMBL" id="JACIVD010000069">
    <property type="protein sequence ID" value="MBB1124154.1"/>
    <property type="molecule type" value="Genomic_DNA"/>
</dbReference>
<keyword evidence="2" id="KW-0378">Hydrolase</keyword>
<dbReference type="Gene3D" id="3.40.50.1820">
    <property type="entry name" value="alpha/beta hydrolase"/>
    <property type="match status" value="1"/>
</dbReference>
<reference evidence="2 3" key="1">
    <citation type="submission" date="2020-07" db="EMBL/GenBank/DDBJ databases">
        <title>Description of Limosilactobacillus balticus sp. nov., Limosilactobacillus agrestis sp. nov., Limosilactobacillus albertensis sp. nov., Limosilactobacillus rudii sp. nov., Limosilactobacillus fastidiosus sp. nov., five novel Limosilactobacillus species isolated from the vertebrate gastrointestinal tract, and proposal of 6 subspecies of Limosilactobacillus reuteri adapted to the gastrointestinal tract of specific vertebrate hosts.</title>
        <authorList>
            <person name="Li F."/>
            <person name="Cheng C."/>
            <person name="Zheng J."/>
            <person name="Quevedo R.M."/>
            <person name="Li J."/>
            <person name="Roos S."/>
            <person name="Gaenzle M.G."/>
            <person name="Walter J."/>
        </authorList>
    </citation>
    <scope>NUCLEOTIDE SEQUENCE [LARGE SCALE GENOMIC DNA]</scope>
    <source>
        <strain evidence="2 3">Lr3000</strain>
    </source>
</reference>